<proteinExistence type="predicted"/>
<dbReference type="PANTHER" id="PTHR44472">
    <property type="entry name" value="DDB1- AND CUL4-ASSOCIATED FACTOR 4-RELATED"/>
    <property type="match status" value="1"/>
</dbReference>
<dbReference type="RefSeq" id="XP_013276288.1">
    <property type="nucleotide sequence ID" value="XM_013420834.1"/>
</dbReference>
<dbReference type="InterPro" id="IPR036322">
    <property type="entry name" value="WD40_repeat_dom_sf"/>
</dbReference>
<dbReference type="HOGENOM" id="CLU_029545_0_0_1"/>
<dbReference type="Proteomes" id="UP000053617">
    <property type="component" value="Unassembled WGS sequence"/>
</dbReference>
<name>A0A0D2G3J0_9EURO</name>
<dbReference type="Gene3D" id="2.130.10.10">
    <property type="entry name" value="YVTN repeat-like/Quinoprotein amine dehydrogenase"/>
    <property type="match status" value="1"/>
</dbReference>
<dbReference type="GO" id="GO:0080008">
    <property type="term" value="C:Cul4-RING E3 ubiquitin ligase complex"/>
    <property type="evidence" value="ECO:0007669"/>
    <property type="project" value="TreeGrafter"/>
</dbReference>
<dbReference type="OrthoDB" id="128867at2759"/>
<keyword evidence="1" id="KW-0853">WD repeat</keyword>
<dbReference type="InterPro" id="IPR015943">
    <property type="entry name" value="WD40/YVTN_repeat-like_dom_sf"/>
</dbReference>
<reference evidence="3 4" key="1">
    <citation type="submission" date="2015-01" db="EMBL/GenBank/DDBJ databases">
        <title>The Genome Sequence of Rhinocladiella mackenzie CBS 650.93.</title>
        <authorList>
            <consortium name="The Broad Institute Genomics Platform"/>
            <person name="Cuomo C."/>
            <person name="de Hoog S."/>
            <person name="Gorbushina A."/>
            <person name="Stielow B."/>
            <person name="Teixiera M."/>
            <person name="Abouelleil A."/>
            <person name="Chapman S.B."/>
            <person name="Priest M."/>
            <person name="Young S.K."/>
            <person name="Wortman J."/>
            <person name="Nusbaum C."/>
            <person name="Birren B."/>
        </authorList>
    </citation>
    <scope>NUCLEOTIDE SEQUENCE [LARGE SCALE GENOMIC DNA]</scope>
    <source>
        <strain evidence="3 4">CBS 650.93</strain>
    </source>
</reference>
<dbReference type="SUPFAM" id="SSF50978">
    <property type="entry name" value="WD40 repeat-like"/>
    <property type="match status" value="1"/>
</dbReference>
<sequence length="478" mass="52987">MTIDIPGYYFDKDRNRYFKIQPNQNAPAGSDYSRQAVNAREVIDHAERREESARLSKNASTIKRSQFLQHPLLALDKRLGNLQRAGTFVAEYYAAGLAGASALSPFDSWQEQRPASHFDVEEHLGSLFTAFSDNLRGQQRRPVSLLMGLHRHTAASAHRDILFANAGFLSSGNDSESCLYHSKNCELVRRVPKVDYVHCVAPGLVCWTIGSSAGFNRSQLEFSRYYGRDTGRQSDFWVTLTFDTLIWGLASSPSKDWIALATGRGVYLVSNLNSNSPVTESRRSSEQRSITFKDENVFLAGARTGKVTIGDRRAGACQTRLQHSSAASALATLPDGNRVIVSGLPDTKIYDLRFTSAPSSTYKSHGRTMHAPSNPYVTFNIPPTRQQKQYGLGFAYDPELNIVLSTSTDNHRDNRVGLWSVATGQLLEGPLSKHKFRQPVTCARIVQVRDGPKSILLATAGEIQEWTPQGGRLGDVQE</sequence>
<dbReference type="EMBL" id="KN847475">
    <property type="protein sequence ID" value="KIX09152.1"/>
    <property type="molecule type" value="Genomic_DNA"/>
</dbReference>
<organism evidence="3 4">
    <name type="scientific">Rhinocladiella mackenziei CBS 650.93</name>
    <dbReference type="NCBI Taxonomy" id="1442369"/>
    <lineage>
        <taxon>Eukaryota</taxon>
        <taxon>Fungi</taxon>
        <taxon>Dikarya</taxon>
        <taxon>Ascomycota</taxon>
        <taxon>Pezizomycotina</taxon>
        <taxon>Eurotiomycetes</taxon>
        <taxon>Chaetothyriomycetidae</taxon>
        <taxon>Chaetothyriales</taxon>
        <taxon>Herpotrichiellaceae</taxon>
        <taxon>Rhinocladiella</taxon>
    </lineage>
</organism>
<protein>
    <submittedName>
        <fullName evidence="3">Rhinocladiella mackenziei CBS 650.93 unplaced genomic scaffold supercont1.1, whole genome shotgun sequence</fullName>
    </submittedName>
</protein>
<keyword evidence="2" id="KW-0677">Repeat</keyword>
<gene>
    <name evidence="3" type="ORF">Z518_00230</name>
</gene>
<dbReference type="STRING" id="1442369.A0A0D2G3J0"/>
<dbReference type="InterPro" id="IPR052254">
    <property type="entry name" value="CUL4-DDB1_E3_ligase_receptor"/>
</dbReference>
<dbReference type="GeneID" id="25288301"/>
<keyword evidence="4" id="KW-1185">Reference proteome</keyword>
<evidence type="ECO:0000256" key="1">
    <source>
        <dbReference type="ARBA" id="ARBA00022574"/>
    </source>
</evidence>
<accession>A0A0D2G3J0</accession>
<dbReference type="VEuPathDB" id="FungiDB:Z518_00230"/>
<dbReference type="PANTHER" id="PTHR44472:SF1">
    <property type="entry name" value="DDB1 AND CUL4 ASSOCIATED FACTOR 4"/>
    <property type="match status" value="1"/>
</dbReference>
<evidence type="ECO:0000256" key="2">
    <source>
        <dbReference type="ARBA" id="ARBA00022737"/>
    </source>
</evidence>
<dbReference type="AlphaFoldDB" id="A0A0D2G3J0"/>
<evidence type="ECO:0000313" key="3">
    <source>
        <dbReference type="EMBL" id="KIX09152.1"/>
    </source>
</evidence>
<evidence type="ECO:0000313" key="4">
    <source>
        <dbReference type="Proteomes" id="UP000053617"/>
    </source>
</evidence>